<dbReference type="EMBL" id="CAFBOL010000006">
    <property type="protein sequence ID" value="CAB4974798.1"/>
    <property type="molecule type" value="Genomic_DNA"/>
</dbReference>
<dbReference type="PANTHER" id="PTHR43566">
    <property type="entry name" value="CONSERVED PROTEIN"/>
    <property type="match status" value="1"/>
</dbReference>
<name>A0A6J6T806_9ZZZZ</name>
<dbReference type="InterPro" id="IPR025420">
    <property type="entry name" value="DUF4143"/>
</dbReference>
<dbReference type="Pfam" id="PF13635">
    <property type="entry name" value="DUF4143"/>
    <property type="match status" value="1"/>
</dbReference>
<proteinExistence type="predicted"/>
<dbReference type="PANTHER" id="PTHR43566:SF2">
    <property type="entry name" value="DUF4143 DOMAIN-CONTAINING PROTEIN"/>
    <property type="match status" value="1"/>
</dbReference>
<evidence type="ECO:0000259" key="2">
    <source>
        <dbReference type="Pfam" id="PF13635"/>
    </source>
</evidence>
<dbReference type="EMBL" id="CAEZYF010000028">
    <property type="protein sequence ID" value="CAB4743266.1"/>
    <property type="molecule type" value="Genomic_DNA"/>
</dbReference>
<dbReference type="InterPro" id="IPR041682">
    <property type="entry name" value="AAA_14"/>
</dbReference>
<gene>
    <name evidence="4" type="ORF">UFOPK2656_03054</name>
    <name evidence="5" type="ORF">UFOPK3267_00181</name>
    <name evidence="6" type="ORF">UFOPK3931_00421</name>
    <name evidence="3" type="ORF">UFOPK4189_03529</name>
</gene>
<dbReference type="AlphaFoldDB" id="A0A6J6T806"/>
<sequence>MNSYAPRVVDGELDALFGDLPAILLDGAKAVGKTATAARRCATVRRLDDAAVADVVHADPRIVADDKAPVLLGEWQRVPAVWDAVRRLVDEQPTGGRFLLTGSAPNAGTHSGAGRIVTLRMRPLCLAERLAADAPVSVARLLAGDHEQVRGHSELTLADYVDEIIVSGFPGIRALGDRACTAALDSYLDRIVDHDLAEAGFTVRRPAAVRAWLRAYAAGTATTASWEQLRDSATAGLDNKPAKTTTSNYTELLTQLRILDPLEAWLPGRNHFTRLASSPKHHIADPALAVRLLQRNKTHLLRGDRGGIALPNDGSLLGNLFESLVALTVRTAAQATGAHVAHLRTRNGDHEVDFIVEGDNGIVAFEVKLSGSIDDDDVKHLVWLRERLGGDLVDAVVITTGPTAYRRKDGIAVVPLALLGA</sequence>
<evidence type="ECO:0000313" key="5">
    <source>
        <dbReference type="EMBL" id="CAB4846283.1"/>
    </source>
</evidence>
<evidence type="ECO:0000313" key="4">
    <source>
        <dbReference type="EMBL" id="CAB4743266.1"/>
    </source>
</evidence>
<evidence type="ECO:0000313" key="6">
    <source>
        <dbReference type="EMBL" id="CAB4974798.1"/>
    </source>
</evidence>
<evidence type="ECO:0000259" key="1">
    <source>
        <dbReference type="Pfam" id="PF13173"/>
    </source>
</evidence>
<dbReference type="EMBL" id="CAESGF010000048">
    <property type="protein sequence ID" value="CAB4365788.1"/>
    <property type="molecule type" value="Genomic_DNA"/>
</dbReference>
<dbReference type="SUPFAM" id="SSF52980">
    <property type="entry name" value="Restriction endonuclease-like"/>
    <property type="match status" value="1"/>
</dbReference>
<reference evidence="4" key="1">
    <citation type="submission" date="2020-05" db="EMBL/GenBank/DDBJ databases">
        <authorList>
            <person name="Chiriac C."/>
            <person name="Salcher M."/>
            <person name="Ghai R."/>
            <person name="Kavagutti S V."/>
        </authorList>
    </citation>
    <scope>NUCLEOTIDE SEQUENCE</scope>
</reference>
<feature type="domain" description="AAA" evidence="1">
    <location>
        <begin position="21"/>
        <end position="129"/>
    </location>
</feature>
<dbReference type="Pfam" id="PF13173">
    <property type="entry name" value="AAA_14"/>
    <property type="match status" value="1"/>
</dbReference>
<dbReference type="InterPro" id="IPR011335">
    <property type="entry name" value="Restrct_endonuc-II-like"/>
</dbReference>
<dbReference type="EMBL" id="CAFBIY010000005">
    <property type="protein sequence ID" value="CAB4846283.1"/>
    <property type="molecule type" value="Genomic_DNA"/>
</dbReference>
<accession>A0A6J6T806</accession>
<organism evidence="4">
    <name type="scientific">freshwater metagenome</name>
    <dbReference type="NCBI Taxonomy" id="449393"/>
    <lineage>
        <taxon>unclassified sequences</taxon>
        <taxon>metagenomes</taxon>
        <taxon>ecological metagenomes</taxon>
    </lineage>
</organism>
<protein>
    <submittedName>
        <fullName evidence="4">Unannotated protein</fullName>
    </submittedName>
</protein>
<evidence type="ECO:0000313" key="3">
    <source>
        <dbReference type="EMBL" id="CAB4365788.1"/>
    </source>
</evidence>
<feature type="domain" description="DUF4143" evidence="2">
    <location>
        <begin position="201"/>
        <end position="370"/>
    </location>
</feature>